<reference evidence="3" key="1">
    <citation type="submission" date="2015-04" db="EMBL/GenBank/DDBJ databases">
        <title>The genome sequence of the plant pathogenic Rhizarian Plasmodiophora brassicae reveals insights in its biotrophic life cycle and the origin of chitin synthesis.</title>
        <authorList>
            <person name="Schwelm A."/>
            <person name="Fogelqvist J."/>
            <person name="Knaust A."/>
            <person name="Julke S."/>
            <person name="Lilja T."/>
            <person name="Dhandapani V."/>
            <person name="Bonilla-Rosso G."/>
            <person name="Karlsson M."/>
            <person name="Shevchenko A."/>
            <person name="Choi S.R."/>
            <person name="Kim H.G."/>
            <person name="Park J.Y."/>
            <person name="Lim Y.P."/>
            <person name="Ludwig-Muller J."/>
            <person name="Dixelius C."/>
        </authorList>
    </citation>
    <scope>NUCLEOTIDE SEQUENCE</scope>
    <source>
        <tissue evidence="3">Potato root galls</tissue>
    </source>
</reference>
<sequence length="147" mass="16217">GGVSIYIQEVFSKAIAYISVKIDLDAIAKLQLETSIEDIRSRILAWKPLKLKNASNMVSIQSNVMTSAPLRVYPPDNSPERMLFSLQRLKLELPNVVIKGIPTVGRAVIKDVSGKGDSLQLLVEGTNFREVCVCFYPIVSTLIIVLS</sequence>
<evidence type="ECO:0000256" key="1">
    <source>
        <dbReference type="ARBA" id="ARBA00022723"/>
    </source>
</evidence>
<keyword evidence="2" id="KW-0862">Zinc</keyword>
<protein>
    <submittedName>
        <fullName evidence="3">Uncharacterized protein</fullName>
    </submittedName>
</protein>
<evidence type="ECO:0000313" key="3">
    <source>
        <dbReference type="EMBL" id="CRZ00807.1"/>
    </source>
</evidence>
<dbReference type="GO" id="GO:0046872">
    <property type="term" value="F:metal ion binding"/>
    <property type="evidence" value="ECO:0007669"/>
    <property type="project" value="UniProtKB-KW"/>
</dbReference>
<feature type="non-terminal residue" evidence="3">
    <location>
        <position position="1"/>
    </location>
</feature>
<organism evidence="3">
    <name type="scientific">Spongospora subterranea</name>
    <dbReference type="NCBI Taxonomy" id="70186"/>
    <lineage>
        <taxon>Eukaryota</taxon>
        <taxon>Sar</taxon>
        <taxon>Rhizaria</taxon>
        <taxon>Endomyxa</taxon>
        <taxon>Phytomyxea</taxon>
        <taxon>Plasmodiophorida</taxon>
        <taxon>Plasmodiophoridae</taxon>
        <taxon>Spongospora</taxon>
    </lineage>
</organism>
<proteinExistence type="predicted"/>
<keyword evidence="1" id="KW-0479">Metal-binding</keyword>
<dbReference type="PANTHER" id="PTHR48446">
    <property type="entry name" value="DNA-DIRECTED RNA POLYMERASE SUBUNIT BETA' N-TERMINAL SECTION"/>
    <property type="match status" value="1"/>
</dbReference>
<dbReference type="AlphaFoldDB" id="A0A0H5QGT5"/>
<accession>A0A0H5QGT5</accession>
<dbReference type="InterPro" id="IPR015700">
    <property type="entry name" value="RPC1"/>
</dbReference>
<name>A0A0H5QGT5_9EUKA</name>
<evidence type="ECO:0000256" key="2">
    <source>
        <dbReference type="ARBA" id="ARBA00022833"/>
    </source>
</evidence>
<dbReference type="PANTHER" id="PTHR48446:SF1">
    <property type="entry name" value="DNA-DIRECTED RNA POLYMERASE SUBUNIT BETA' N-TERMINAL SECTION"/>
    <property type="match status" value="1"/>
</dbReference>
<dbReference type="EMBL" id="HACM01000365">
    <property type="protein sequence ID" value="CRZ00807.1"/>
    <property type="molecule type" value="Transcribed_RNA"/>
</dbReference>